<evidence type="ECO:0000256" key="3">
    <source>
        <dbReference type="ARBA" id="ARBA00022694"/>
    </source>
</evidence>
<dbReference type="EMBL" id="UINC01003969">
    <property type="protein sequence ID" value="SVA10741.1"/>
    <property type="molecule type" value="Genomic_DNA"/>
</dbReference>
<accession>A0A381T599</accession>
<dbReference type="GO" id="GO:0052693">
    <property type="term" value="F:epoxyqueuosine reductase activity"/>
    <property type="evidence" value="ECO:0007669"/>
    <property type="project" value="TreeGrafter"/>
</dbReference>
<keyword evidence="1" id="KW-0408">Iron</keyword>
<dbReference type="InterPro" id="IPR004453">
    <property type="entry name" value="QueG"/>
</dbReference>
<evidence type="ECO:0000313" key="7">
    <source>
        <dbReference type="EMBL" id="SVA10741.1"/>
    </source>
</evidence>
<sequence length="350" mass="40484">MDHLNQLKSLITQWSIELGFDDIGISDINIQEDERHLNDWLNNNYHGSMFYMEKHGNKRSRPDLLVNGTLRVISLKVHYYSREQYQAQQDIENSNEAYIANYALGRDYHKTIKNKLKSLVSRIKKYSKIEGQNFFVDSAPVLERAFARDAGLGWIGKHTNLINKKHGSWFFLAEIFTDLALPIDVPSVNHCGTCDECIKICPTQAIVAPYQLDARRCISYLTIENKDKIPLNMRKSIGNRIFGCDDCQIFCPWNKFAKQSIENDFLPNKNLMNQSLETLFKWSKIEWDNHTKGSAIRRAGYFGWLRNLAVALGNSEKKESTKSLLISRLNDTSDMVREHIEWAIGEQNRS</sequence>
<feature type="domain" description="4Fe-4S ferredoxin-type" evidence="6">
    <location>
        <begin position="179"/>
        <end position="211"/>
    </location>
</feature>
<evidence type="ECO:0000256" key="5">
    <source>
        <dbReference type="ARBA" id="ARBA00023002"/>
    </source>
</evidence>
<organism evidence="7">
    <name type="scientific">marine metagenome</name>
    <dbReference type="NCBI Taxonomy" id="408172"/>
    <lineage>
        <taxon>unclassified sequences</taxon>
        <taxon>metagenomes</taxon>
        <taxon>ecological metagenomes</taxon>
    </lineage>
</organism>
<keyword evidence="2" id="KW-0963">Cytoplasm</keyword>
<keyword evidence="1" id="KW-0004">4Fe-4S</keyword>
<dbReference type="PROSITE" id="PS51379">
    <property type="entry name" value="4FE4S_FER_2"/>
    <property type="match status" value="1"/>
</dbReference>
<dbReference type="PROSITE" id="PS00198">
    <property type="entry name" value="4FE4S_FER_1"/>
    <property type="match status" value="1"/>
</dbReference>
<dbReference type="Pfam" id="PF08331">
    <property type="entry name" value="QueG_DUF1730"/>
    <property type="match status" value="1"/>
</dbReference>
<dbReference type="GO" id="GO:0051539">
    <property type="term" value="F:4 iron, 4 sulfur cluster binding"/>
    <property type="evidence" value="ECO:0007669"/>
    <property type="project" value="UniProtKB-KW"/>
</dbReference>
<dbReference type="Gene3D" id="3.30.70.20">
    <property type="match status" value="1"/>
</dbReference>
<dbReference type="InterPro" id="IPR013542">
    <property type="entry name" value="QueG_DUF1730"/>
</dbReference>
<dbReference type="HAMAP" id="MF_00916">
    <property type="entry name" value="QueG"/>
    <property type="match status" value="1"/>
</dbReference>
<keyword evidence="1" id="KW-0411">Iron-sulfur</keyword>
<proteinExistence type="inferred from homology"/>
<keyword evidence="4" id="KW-0671">Queuosine biosynthesis</keyword>
<evidence type="ECO:0000256" key="4">
    <source>
        <dbReference type="ARBA" id="ARBA00022785"/>
    </source>
</evidence>
<dbReference type="InterPro" id="IPR017896">
    <property type="entry name" value="4Fe4S_Fe-S-bd"/>
</dbReference>
<dbReference type="Pfam" id="PF13484">
    <property type="entry name" value="Fer4_16"/>
    <property type="match status" value="1"/>
</dbReference>
<evidence type="ECO:0000256" key="2">
    <source>
        <dbReference type="ARBA" id="ARBA00022490"/>
    </source>
</evidence>
<dbReference type="GO" id="GO:0008616">
    <property type="term" value="P:tRNA queuosine(34) biosynthetic process"/>
    <property type="evidence" value="ECO:0007669"/>
    <property type="project" value="UniProtKB-KW"/>
</dbReference>
<keyword evidence="5" id="KW-0560">Oxidoreductase</keyword>
<dbReference type="SUPFAM" id="SSF46548">
    <property type="entry name" value="alpha-helical ferredoxin"/>
    <property type="match status" value="1"/>
</dbReference>
<dbReference type="PANTHER" id="PTHR30002:SF4">
    <property type="entry name" value="EPOXYQUEUOSINE REDUCTASE"/>
    <property type="match status" value="1"/>
</dbReference>
<dbReference type="InterPro" id="IPR017900">
    <property type="entry name" value="4Fe4S_Fe_S_CS"/>
</dbReference>
<evidence type="ECO:0000256" key="1">
    <source>
        <dbReference type="ARBA" id="ARBA00022485"/>
    </source>
</evidence>
<evidence type="ECO:0000259" key="6">
    <source>
        <dbReference type="PROSITE" id="PS51379"/>
    </source>
</evidence>
<reference evidence="7" key="1">
    <citation type="submission" date="2018-05" db="EMBL/GenBank/DDBJ databases">
        <authorList>
            <person name="Lanie J.A."/>
            <person name="Ng W.-L."/>
            <person name="Kazmierczak K.M."/>
            <person name="Andrzejewski T.M."/>
            <person name="Davidsen T.M."/>
            <person name="Wayne K.J."/>
            <person name="Tettelin H."/>
            <person name="Glass J.I."/>
            <person name="Rusch D."/>
            <person name="Podicherti R."/>
            <person name="Tsui H.-C.T."/>
            <person name="Winkler M.E."/>
        </authorList>
    </citation>
    <scope>NUCLEOTIDE SEQUENCE</scope>
</reference>
<dbReference type="PANTHER" id="PTHR30002">
    <property type="entry name" value="EPOXYQUEUOSINE REDUCTASE"/>
    <property type="match status" value="1"/>
</dbReference>
<dbReference type="AlphaFoldDB" id="A0A381T599"/>
<dbReference type="NCBIfam" id="TIGR00276">
    <property type="entry name" value="tRNA epoxyqueuosine(34) reductase QueG"/>
    <property type="match status" value="1"/>
</dbReference>
<keyword evidence="1" id="KW-0479">Metal-binding</keyword>
<keyword evidence="3" id="KW-0819">tRNA processing</keyword>
<protein>
    <recommendedName>
        <fullName evidence="6">4Fe-4S ferredoxin-type domain-containing protein</fullName>
    </recommendedName>
</protein>
<name>A0A381T599_9ZZZZ</name>
<gene>
    <name evidence="7" type="ORF">METZ01_LOCUS63595</name>
</gene>